<organism evidence="2 3">
    <name type="scientific">Pseudomonas sessilinigenes</name>
    <dbReference type="NCBI Taxonomy" id="658629"/>
    <lineage>
        <taxon>Bacteria</taxon>
        <taxon>Pseudomonadati</taxon>
        <taxon>Pseudomonadota</taxon>
        <taxon>Gammaproteobacteria</taxon>
        <taxon>Pseudomonadales</taxon>
        <taxon>Pseudomonadaceae</taxon>
        <taxon>Pseudomonas</taxon>
    </lineage>
</organism>
<dbReference type="Proteomes" id="UP000693952">
    <property type="component" value="Chromosome"/>
</dbReference>
<dbReference type="InterPro" id="IPR014996">
    <property type="entry name" value="AcaB"/>
</dbReference>
<dbReference type="RefSeq" id="WP_085597419.1">
    <property type="nucleotide sequence ID" value="NZ_CP027706.1"/>
</dbReference>
<dbReference type="Pfam" id="PF08900">
    <property type="entry name" value="AcaB"/>
    <property type="match status" value="1"/>
</dbReference>
<feature type="region of interest" description="Disordered" evidence="1">
    <location>
        <begin position="210"/>
        <end position="243"/>
    </location>
</feature>
<reference evidence="2" key="1">
    <citation type="submission" date="2021-06" db="EMBL/GenBank/DDBJ databases">
        <title>Updating the genus Pseudomonas: Description of 43 new species and partition of the Pseudomonas putida group.</title>
        <authorList>
            <person name="Girard L."/>
            <person name="Lood C."/>
            <person name="Vandamme P."/>
            <person name="Rokni-Zadeh H."/>
            <person name="van Noort V."/>
            <person name="Hofte M."/>
            <person name="Lavigne R."/>
            <person name="De Mot R."/>
        </authorList>
    </citation>
    <scope>NUCLEOTIDE SEQUENCE</scope>
    <source>
        <strain evidence="2">CMR12a</strain>
    </source>
</reference>
<gene>
    <name evidence="2" type="ORF">KSS89_16555</name>
</gene>
<evidence type="ECO:0000313" key="2">
    <source>
        <dbReference type="EMBL" id="QXH37902.1"/>
    </source>
</evidence>
<evidence type="ECO:0000256" key="1">
    <source>
        <dbReference type="SAM" id="MobiDB-lite"/>
    </source>
</evidence>
<accession>A0ABX8MH24</accession>
<name>A0ABX8MH24_9PSED</name>
<evidence type="ECO:0000313" key="3">
    <source>
        <dbReference type="Proteomes" id="UP000693952"/>
    </source>
</evidence>
<proteinExistence type="predicted"/>
<dbReference type="EMBL" id="CP077074">
    <property type="protein sequence ID" value="QXH37902.1"/>
    <property type="molecule type" value="Genomic_DNA"/>
</dbReference>
<protein>
    <submittedName>
        <fullName evidence="2">TIGR03761 family integrating conjugative element protein</fullName>
    </submittedName>
</protein>
<dbReference type="NCBIfam" id="TIGR03761">
    <property type="entry name" value="ICE_PFL4669"/>
    <property type="match status" value="1"/>
</dbReference>
<keyword evidence="3" id="KW-1185">Reference proteome</keyword>
<sequence length="243" mass="27478">MADNFQLNIGSLRSQVQLTLHTHHAARIWLGRQQSESKNSILGLAGFCSRVNQMDRGASQDDPFSDWWIIRIEDKIAESDAALTEIDKRLDDVMAQLPAMIDIGTNLSTHPMKLPLFISNPLGFKSVYLLTKYDEIVRRILLAKHVGLIGRRDGEVWIDDGAHILRSLFGLAQQYRFSGASRDDFAANNARAEQARQMYQRAGEIPQDILEGTRRSSFAPEIRRGQPTLSERLEAEPFDEGEE</sequence>